<dbReference type="PANTHER" id="PTHR31557">
    <property type="entry name" value="5C820-RELATED-RELATED"/>
    <property type="match status" value="1"/>
</dbReference>
<dbReference type="eggNOG" id="ENOG5033YCX">
    <property type="taxonomic scope" value="Bacteria"/>
</dbReference>
<organism evidence="3">
    <name type="scientific">Wolinella succinogenes (strain ATCC 29543 / DSM 1740 / CCUG 13145 / JCM 31913 / LMG 7466 / NCTC 11488 / FDC 602W)</name>
    <name type="common">Vibrio succinogenes</name>
    <dbReference type="NCBI Taxonomy" id="273121"/>
    <lineage>
        <taxon>Bacteria</taxon>
        <taxon>Pseudomonadati</taxon>
        <taxon>Campylobacterota</taxon>
        <taxon>Epsilonproteobacteria</taxon>
        <taxon>Campylobacterales</taxon>
        <taxon>Helicobacteraceae</taxon>
        <taxon>Wolinella</taxon>
    </lineage>
</organism>
<dbReference type="HOGENOM" id="CLU_1390418_0_0_7"/>
<dbReference type="KEGG" id="wsu:WS1619"/>
<evidence type="ECO:0000313" key="3">
    <source>
        <dbReference type="Proteomes" id="UP000000422"/>
    </source>
</evidence>
<dbReference type="Pfam" id="PF18457">
    <property type="entry name" value="PUD1_2"/>
    <property type="match status" value="1"/>
</dbReference>
<feature type="domain" description="Up-regulated in Daf-2" evidence="1">
    <location>
        <begin position="3"/>
        <end position="184"/>
    </location>
</feature>
<evidence type="ECO:0000313" key="2">
    <source>
        <dbReference type="EMBL" id="CAE10651.1"/>
    </source>
</evidence>
<dbReference type="EMBL" id="BX571661">
    <property type="protein sequence ID" value="CAE10651.1"/>
    <property type="molecule type" value="Genomic_DNA"/>
</dbReference>
<sequence>MATHQKASVEIVNQSGHKLLSVKIIHKYSDIASYTKQLDWTSIPNGAKSSNAQEVDYNTGAFTTGRDWWEVTWVNDLGEVYLTDPHNFRNLLDFGEKIGKFLSAPAMAIGSKVAITSPEPTSKTIGAAVAATGFIAELLLNSGTTDGYKQHILRSEDTKVTTQVIIKGNEVEFKSKSGSSHTGFRKVHTFPLPY</sequence>
<dbReference type="InterPro" id="IPR041157">
    <property type="entry name" value="PUD1/2"/>
</dbReference>
<dbReference type="RefSeq" id="WP_011139435.1">
    <property type="nucleotide sequence ID" value="NC_005090.1"/>
</dbReference>
<gene>
    <name evidence="2" type="ordered locus">WS1619</name>
</gene>
<name>Q7MR69_WOLSU</name>
<dbReference type="PANTHER" id="PTHR31557:SF1">
    <property type="entry name" value="UP-REGULATED IN DAF-2 DOMAIN-CONTAINING PROTEIN"/>
    <property type="match status" value="1"/>
</dbReference>
<dbReference type="Gene3D" id="2.60.40.3820">
    <property type="match status" value="2"/>
</dbReference>
<accession>Q7MR69</accession>
<reference evidence="2 3" key="1">
    <citation type="journal article" date="2003" name="Proc. Natl. Acad. Sci. U.S.A.">
        <title>Complete genome sequence and analysis of Wolinella succinogenes.</title>
        <authorList>
            <person name="Baar C."/>
            <person name="Eppinger M."/>
            <person name="Raddatz G."/>
            <person name="Simon JM."/>
            <person name="Lanz C."/>
            <person name="Klimmek O."/>
            <person name="Nandakumar R."/>
            <person name="Gross R."/>
            <person name="Rosinus A."/>
            <person name="Keller H."/>
            <person name="Jagtap P."/>
            <person name="Linke B."/>
            <person name="Meyer F."/>
            <person name="Lederer H."/>
            <person name="Schuster S.C."/>
        </authorList>
    </citation>
    <scope>NUCLEOTIDE SEQUENCE [LARGE SCALE GENOMIC DNA]</scope>
    <source>
        <strain evidence="3">ATCC 29543 / DSM 1740 / CCUG 13145 / JCM 31913 / LMG 7466 / NCTC 11488 / FDC 602W</strain>
    </source>
</reference>
<evidence type="ECO:0000259" key="1">
    <source>
        <dbReference type="Pfam" id="PF18457"/>
    </source>
</evidence>
<dbReference type="Proteomes" id="UP000000422">
    <property type="component" value="Chromosome"/>
</dbReference>
<keyword evidence="3" id="KW-1185">Reference proteome</keyword>
<protein>
    <recommendedName>
        <fullName evidence="1">Up-regulated in Daf-2 domain-containing protein</fullName>
    </recommendedName>
</protein>
<proteinExistence type="predicted"/>
<dbReference type="AlphaFoldDB" id="Q7MR69"/>